<keyword evidence="6" id="KW-0482">Metalloprotease</keyword>
<gene>
    <name evidence="10" type="ORF">SAMN05216179_2501</name>
</gene>
<dbReference type="InterPro" id="IPR002933">
    <property type="entry name" value="Peptidase_M20"/>
</dbReference>
<evidence type="ECO:0000256" key="2">
    <source>
        <dbReference type="ARBA" id="ARBA00022670"/>
    </source>
</evidence>
<dbReference type="InterPro" id="IPR008007">
    <property type="entry name" value="Peptidase_M42"/>
</dbReference>
<feature type="binding site" evidence="8">
    <location>
        <position position="345"/>
    </location>
    <ligand>
        <name>Zn(2+)</name>
        <dbReference type="ChEBI" id="CHEBI:29105"/>
        <label>2</label>
    </ligand>
</feature>
<comment type="similarity">
    <text evidence="7">Belongs to the peptidase M42 family.</text>
</comment>
<dbReference type="STRING" id="1027249.SAMN05216179_2501"/>
<keyword evidence="11" id="KW-1185">Reference proteome</keyword>
<evidence type="ECO:0000313" key="11">
    <source>
        <dbReference type="Proteomes" id="UP000184184"/>
    </source>
</evidence>
<dbReference type="OrthoDB" id="9776600at2"/>
<comment type="cofactor">
    <cofactor evidence="1">
        <name>Zn(2+)</name>
        <dbReference type="ChEBI" id="CHEBI:29105"/>
    </cofactor>
</comment>
<comment type="cofactor">
    <cofactor evidence="8">
        <name>a divalent metal cation</name>
        <dbReference type="ChEBI" id="CHEBI:60240"/>
    </cofactor>
    <text evidence="8">Binds 2 divalent metal cations per subunit.</text>
</comment>
<dbReference type="InterPro" id="IPR036264">
    <property type="entry name" value="Bact_exopeptidase_dim_dom"/>
</dbReference>
<keyword evidence="10" id="KW-0031">Aminopeptidase</keyword>
<dbReference type="GO" id="GO:0006508">
    <property type="term" value="P:proteolysis"/>
    <property type="evidence" value="ECO:0007669"/>
    <property type="project" value="UniProtKB-KW"/>
</dbReference>
<dbReference type="Pfam" id="PF01546">
    <property type="entry name" value="Peptidase_M20"/>
    <property type="match status" value="1"/>
</dbReference>
<keyword evidence="5" id="KW-0862">Zinc</keyword>
<evidence type="ECO:0000256" key="7">
    <source>
        <dbReference type="PIRNR" id="PIRNR001123"/>
    </source>
</evidence>
<dbReference type="PANTHER" id="PTHR42994:SF2">
    <property type="entry name" value="PEPTIDASE"/>
    <property type="match status" value="1"/>
</dbReference>
<keyword evidence="4" id="KW-0378">Hydrolase</keyword>
<keyword evidence="2" id="KW-0645">Protease</keyword>
<proteinExistence type="inferred from homology"/>
<dbReference type="Gene3D" id="3.40.630.10">
    <property type="entry name" value="Zn peptidases"/>
    <property type="match status" value="1"/>
</dbReference>
<dbReference type="AlphaFoldDB" id="A0A1M7PTG6"/>
<dbReference type="PANTHER" id="PTHR42994">
    <property type="entry name" value="PEPTIDASE T"/>
    <property type="match status" value="1"/>
</dbReference>
<evidence type="ECO:0000256" key="4">
    <source>
        <dbReference type="ARBA" id="ARBA00022801"/>
    </source>
</evidence>
<evidence type="ECO:0000256" key="3">
    <source>
        <dbReference type="ARBA" id="ARBA00022723"/>
    </source>
</evidence>
<dbReference type="InterPro" id="IPR010162">
    <property type="entry name" value="PepT-like"/>
</dbReference>
<evidence type="ECO:0000256" key="5">
    <source>
        <dbReference type="ARBA" id="ARBA00022833"/>
    </source>
</evidence>
<sequence>MINRDRIIQQFLELVQISSETKKERKIANYLIKLFKENNLEVMEDKSHQKTGHEAGNIIAKLKGSNVEKPAIYFTAHMDTVEPGNGVKPEIYDDVIYSDGSTILGADDKAGISAIIELIHLIKEKPVDHGDIYFAIMSGEESGLVGSKHFNIAHLPVQYGYALDSDGDVGTIITGAPAQVKVYATIKGKAAHAGVNPEKGVSAISMTAKAITKMPLGRIDEETTANIGSFEGKGPTNVVCEQVLLIAEARSLSIKKLDEQVEKMCVALKQTSEHMGGEAEIDLKYMYPNYQFNESDQVVQIAMKAVKAIGKQPYLKISGGGSDANHLSGKGIPTVNLGVGYENIHTKNERIHISHLTELPALLYEIIK</sequence>
<feature type="domain" description="Peptidase M20 dimerisation" evidence="9">
    <location>
        <begin position="183"/>
        <end position="270"/>
    </location>
</feature>
<accession>A0A1M7PTG6</accession>
<evidence type="ECO:0000256" key="1">
    <source>
        <dbReference type="ARBA" id="ARBA00001947"/>
    </source>
</evidence>
<dbReference type="NCBIfam" id="TIGR01883">
    <property type="entry name" value="PepT-like"/>
    <property type="match status" value="1"/>
</dbReference>
<name>A0A1M7PTG6_9BACI</name>
<dbReference type="InterPro" id="IPR011650">
    <property type="entry name" value="Peptidase_M20_dimer"/>
</dbReference>
<dbReference type="RefSeq" id="WP_073202166.1">
    <property type="nucleotide sequence ID" value="NZ_FRCZ01000004.1"/>
</dbReference>
<protein>
    <submittedName>
        <fullName evidence="10">Tripeptide aminopeptidase</fullName>
    </submittedName>
</protein>
<evidence type="ECO:0000313" key="10">
    <source>
        <dbReference type="EMBL" id="SHN20624.1"/>
    </source>
</evidence>
<dbReference type="GO" id="GO:0046872">
    <property type="term" value="F:metal ion binding"/>
    <property type="evidence" value="ECO:0007669"/>
    <property type="project" value="UniProtKB-UniRule"/>
</dbReference>
<evidence type="ECO:0000256" key="6">
    <source>
        <dbReference type="ARBA" id="ARBA00023049"/>
    </source>
</evidence>
<dbReference type="Proteomes" id="UP000184184">
    <property type="component" value="Unassembled WGS sequence"/>
</dbReference>
<evidence type="ECO:0000259" key="9">
    <source>
        <dbReference type="Pfam" id="PF07687"/>
    </source>
</evidence>
<dbReference type="PIRSF" id="PIRSF001123">
    <property type="entry name" value="PepA_GA"/>
    <property type="match status" value="1"/>
</dbReference>
<keyword evidence="3 8" id="KW-0479">Metal-binding</keyword>
<dbReference type="PROSITE" id="PS00759">
    <property type="entry name" value="ARGE_DAPE_CPG2_2"/>
    <property type="match status" value="1"/>
</dbReference>
<dbReference type="EMBL" id="FRCZ01000004">
    <property type="protein sequence ID" value="SHN20624.1"/>
    <property type="molecule type" value="Genomic_DNA"/>
</dbReference>
<organism evidence="10 11">
    <name type="scientific">Gracilibacillus kekensis</name>
    <dbReference type="NCBI Taxonomy" id="1027249"/>
    <lineage>
        <taxon>Bacteria</taxon>
        <taxon>Bacillati</taxon>
        <taxon>Bacillota</taxon>
        <taxon>Bacilli</taxon>
        <taxon>Bacillales</taxon>
        <taxon>Bacillaceae</taxon>
        <taxon>Gracilibacillus</taxon>
    </lineage>
</organism>
<dbReference type="Gene3D" id="3.30.70.360">
    <property type="match status" value="1"/>
</dbReference>
<dbReference type="Pfam" id="PF07687">
    <property type="entry name" value="M20_dimer"/>
    <property type="match status" value="1"/>
</dbReference>
<dbReference type="PROSITE" id="PS00758">
    <property type="entry name" value="ARGE_DAPE_CPG2_1"/>
    <property type="match status" value="1"/>
</dbReference>
<reference evidence="10 11" key="1">
    <citation type="submission" date="2016-11" db="EMBL/GenBank/DDBJ databases">
        <authorList>
            <person name="Jaros S."/>
            <person name="Januszkiewicz K."/>
            <person name="Wedrychowicz H."/>
        </authorList>
    </citation>
    <scope>NUCLEOTIDE SEQUENCE [LARGE SCALE GENOMIC DNA]</scope>
    <source>
        <strain evidence="10 11">CGMCC 1.10681</strain>
    </source>
</reference>
<dbReference type="GO" id="GO:0004177">
    <property type="term" value="F:aminopeptidase activity"/>
    <property type="evidence" value="ECO:0007669"/>
    <property type="project" value="UniProtKB-UniRule"/>
</dbReference>
<dbReference type="InterPro" id="IPR001261">
    <property type="entry name" value="ArgE/DapE_CS"/>
</dbReference>
<evidence type="ECO:0000256" key="8">
    <source>
        <dbReference type="PIRSR" id="PIRSR001123-2"/>
    </source>
</evidence>
<dbReference type="SUPFAM" id="SSF55031">
    <property type="entry name" value="Bacterial exopeptidase dimerisation domain"/>
    <property type="match status" value="1"/>
</dbReference>
<dbReference type="GO" id="GO:0008237">
    <property type="term" value="F:metallopeptidase activity"/>
    <property type="evidence" value="ECO:0007669"/>
    <property type="project" value="UniProtKB-KW"/>
</dbReference>
<dbReference type="SUPFAM" id="SSF53187">
    <property type="entry name" value="Zn-dependent exopeptidases"/>
    <property type="match status" value="1"/>
</dbReference>